<protein>
    <submittedName>
        <fullName evidence="1">Uncharacterized protein</fullName>
    </submittedName>
</protein>
<sequence>MDRVLDTSTDRVRSTKLHRQCSARLSSPVHSSMDRETERGWSVSPCIARTARPGHMLCRDRGWFVLGRISRFGDRIGSQPGRTQPVRIVMSGSVLERKTRQRGPGRGMGFNCFGGLSQSRRVRLQEQAKPSCLLCEEKHLASV</sequence>
<evidence type="ECO:0000313" key="1">
    <source>
        <dbReference type="EMBL" id="KIW71597.1"/>
    </source>
</evidence>
<dbReference type="HOGENOM" id="CLU_1805931_0_0_1"/>
<keyword evidence="2" id="KW-1185">Reference proteome</keyword>
<dbReference type="EMBL" id="KN846957">
    <property type="protein sequence ID" value="KIW71597.1"/>
    <property type="molecule type" value="Genomic_DNA"/>
</dbReference>
<dbReference type="Proteomes" id="UP000054266">
    <property type="component" value="Unassembled WGS sequence"/>
</dbReference>
<name>A0A0D2EBD5_9EURO</name>
<dbReference type="AlphaFoldDB" id="A0A0D2EBD5"/>
<reference evidence="1 2" key="1">
    <citation type="submission" date="2015-01" db="EMBL/GenBank/DDBJ databases">
        <title>The Genome Sequence of Capronia semiimmersa CBS27337.</title>
        <authorList>
            <consortium name="The Broad Institute Genomics Platform"/>
            <person name="Cuomo C."/>
            <person name="de Hoog S."/>
            <person name="Gorbushina A."/>
            <person name="Stielow B."/>
            <person name="Teixiera M."/>
            <person name="Abouelleil A."/>
            <person name="Chapman S.B."/>
            <person name="Priest M."/>
            <person name="Young S.K."/>
            <person name="Wortman J."/>
            <person name="Nusbaum C."/>
            <person name="Birren B."/>
        </authorList>
    </citation>
    <scope>NUCLEOTIDE SEQUENCE [LARGE SCALE GENOMIC DNA]</scope>
    <source>
        <strain evidence="1 2">CBS 27337</strain>
    </source>
</reference>
<accession>A0A0D2EBD5</accession>
<evidence type="ECO:0000313" key="2">
    <source>
        <dbReference type="Proteomes" id="UP000054266"/>
    </source>
</evidence>
<organism evidence="1 2">
    <name type="scientific">Phialophora macrospora</name>
    <dbReference type="NCBI Taxonomy" id="1851006"/>
    <lineage>
        <taxon>Eukaryota</taxon>
        <taxon>Fungi</taxon>
        <taxon>Dikarya</taxon>
        <taxon>Ascomycota</taxon>
        <taxon>Pezizomycotina</taxon>
        <taxon>Eurotiomycetes</taxon>
        <taxon>Chaetothyriomycetidae</taxon>
        <taxon>Chaetothyriales</taxon>
        <taxon>Herpotrichiellaceae</taxon>
        <taxon>Phialophora</taxon>
    </lineage>
</organism>
<proteinExistence type="predicted"/>
<gene>
    <name evidence="1" type="ORF">PV04_03741</name>
</gene>